<evidence type="ECO:0000256" key="1">
    <source>
        <dbReference type="SAM" id="SignalP"/>
    </source>
</evidence>
<dbReference type="Proteomes" id="UP000031532">
    <property type="component" value="Unassembled WGS sequence"/>
</dbReference>
<accession>A0A9X5I5E0</accession>
<organism evidence="2 3">
    <name type="scientific">Scytonema millei VB511283</name>
    <dbReference type="NCBI Taxonomy" id="1245923"/>
    <lineage>
        <taxon>Bacteria</taxon>
        <taxon>Bacillati</taxon>
        <taxon>Cyanobacteriota</taxon>
        <taxon>Cyanophyceae</taxon>
        <taxon>Nostocales</taxon>
        <taxon>Scytonemataceae</taxon>
        <taxon>Scytonema</taxon>
    </lineage>
</organism>
<feature type="chain" id="PRO_5040929752" evidence="1">
    <location>
        <begin position="25"/>
        <end position="149"/>
    </location>
</feature>
<dbReference type="AlphaFoldDB" id="A0A9X5I5E0"/>
<sequence length="149" mass="15624">MLHRLTLLITGSILVGLSNDAAIAQETPQVAFSNINPGTVEPMLGNMKILQSTAPATLSVNVPSELAAQVSILSPSLVEGASDDPEGTTQVGYLNFGGNSLSSDGQNNTANLPTGNTDLEVRMRVERPVAFTPGNYNYRLTLSVTVTPP</sequence>
<evidence type="ECO:0000313" key="2">
    <source>
        <dbReference type="EMBL" id="NHC35926.1"/>
    </source>
</evidence>
<comment type="caution">
    <text evidence="2">The sequence shown here is derived from an EMBL/GenBank/DDBJ whole genome shotgun (WGS) entry which is preliminary data.</text>
</comment>
<keyword evidence="3" id="KW-1185">Reference proteome</keyword>
<reference evidence="2 3" key="1">
    <citation type="journal article" date="2015" name="Genome Announc.">
        <title>Draft Genome Sequence of the Terrestrial Cyanobacterium Scytonema millei VB511283, Isolated from Eastern India.</title>
        <authorList>
            <person name="Sen D."/>
            <person name="Chandrababunaidu M.M."/>
            <person name="Singh D."/>
            <person name="Sanghi N."/>
            <person name="Ghorai A."/>
            <person name="Mishra G.P."/>
            <person name="Madduluri M."/>
            <person name="Adhikary S.P."/>
            <person name="Tripathy S."/>
        </authorList>
    </citation>
    <scope>NUCLEOTIDE SEQUENCE [LARGE SCALE GENOMIC DNA]</scope>
    <source>
        <strain evidence="2 3">VB511283</strain>
    </source>
</reference>
<gene>
    <name evidence="2" type="ORF">QH73_0014905</name>
</gene>
<dbReference type="RefSeq" id="WP_039713174.1">
    <property type="nucleotide sequence ID" value="NZ_JTJC03000003.1"/>
</dbReference>
<proteinExistence type="predicted"/>
<feature type="signal peptide" evidence="1">
    <location>
        <begin position="1"/>
        <end position="24"/>
    </location>
</feature>
<name>A0A9X5I5E0_9CYAN</name>
<protein>
    <submittedName>
        <fullName evidence="2">Uncharacterized protein</fullName>
    </submittedName>
</protein>
<keyword evidence="1" id="KW-0732">Signal</keyword>
<evidence type="ECO:0000313" key="3">
    <source>
        <dbReference type="Proteomes" id="UP000031532"/>
    </source>
</evidence>
<dbReference type="EMBL" id="JTJC03000003">
    <property type="protein sequence ID" value="NHC35926.1"/>
    <property type="molecule type" value="Genomic_DNA"/>
</dbReference>
<dbReference type="OrthoDB" id="487216at2"/>